<dbReference type="Gene3D" id="3.40.50.980">
    <property type="match status" value="2"/>
</dbReference>
<keyword evidence="2" id="KW-0596">Phosphopantetheine</keyword>
<dbReference type="InterPro" id="IPR001242">
    <property type="entry name" value="Condensation_dom"/>
</dbReference>
<sequence length="834" mass="89490">MDEHAKIRAYGIERGETQAALAGLAGVDQAVVITHEDRTGDKRLVGYVTESVTGAVDPAAARAALAERLPPYLVPAVVVVLEAMPVTVDGELDTASLPAPAPAHRVDSRIEQALRDIYVRLLGVENVGVDESFFDLGGDSLLAMRAIAAVNTELNVDLKVGTLFNWPTIAQLASCIGRHSGRLKRLVAAERPAVIPLSSAQSRLWFIHQLDGSSPVYNRAVALRLSGQLDIRALRTALADVVGRHEILRTVFSAVEGIPQQVVLSAEQADFGWQVLDATGWPADRVIEAIEETARLGFDLASEIPLRARLFRIHDQEHVLVIVLHHIAGDGWSISVLASDVGGAYVSRCSGRAPSWVPLPVQYVDYTLWQRENLGDPADSGSPLAAQLRFWEEALAGMPHRLELPTDRPYPPVADHRGGSVVVDWTAELQQRVGDVARRHNATSFMVVQAALAALLSRLSGSSDVAVGFPIAGRGDPALDGLVGCFVNTLVLRVDLSGDPTFSQLLDRVRQRCLAAYGHQDVPFEALVERLNPPRSWTHHPLVQVMLAWQNFTWHYDDPAAGLALGDLQASPVPIETRTARMDLAFFLAERSTDAGAPAGIGGTVEFRTDVFDAASIEALVERLQRVLVAVTDRPGRRVSSIALLDAVERARLDEWGNRAVLARPAPAAMSIPAAWAAQVARAPDAVAVSSAERSWTYRELDEAANRLAHLLSGYGVGRGTSVALLLERSAQAVVAILAVLKTGAAYLPLDPALPGPRVEFMVDDAAPVAAIATAGLRGRLDGNRLPVIDVADPGSGLVRAQPCRRRPPMTSPTSSTPRAPRGCPKALPSLTTT</sequence>
<evidence type="ECO:0000256" key="4">
    <source>
        <dbReference type="SAM" id="MobiDB-lite"/>
    </source>
</evidence>
<dbReference type="SMART" id="SM01294">
    <property type="entry name" value="PKS_PP_betabranch"/>
    <property type="match status" value="1"/>
</dbReference>
<comment type="cofactor">
    <cofactor evidence="1">
        <name>pantetheine 4'-phosphate</name>
        <dbReference type="ChEBI" id="CHEBI:47942"/>
    </cofactor>
</comment>
<dbReference type="InterPro" id="IPR020806">
    <property type="entry name" value="PKS_PP-bd"/>
</dbReference>
<proteinExistence type="predicted"/>
<dbReference type="GO" id="GO:0003824">
    <property type="term" value="F:catalytic activity"/>
    <property type="evidence" value="ECO:0007669"/>
    <property type="project" value="InterPro"/>
</dbReference>
<dbReference type="AlphaFoldDB" id="X7ZPE1"/>
<dbReference type="SUPFAM" id="SSF52777">
    <property type="entry name" value="CoA-dependent acyltransferases"/>
    <property type="match status" value="2"/>
</dbReference>
<dbReference type="InterPro" id="IPR009081">
    <property type="entry name" value="PP-bd_ACP"/>
</dbReference>
<dbReference type="Gene3D" id="3.30.300.30">
    <property type="match status" value="1"/>
</dbReference>
<dbReference type="EMBL" id="JAOA01000001">
    <property type="protein sequence ID" value="EUA21457.1"/>
    <property type="molecule type" value="Genomic_DNA"/>
</dbReference>
<dbReference type="InterPro" id="IPR006162">
    <property type="entry name" value="Ppantetheine_attach_site"/>
</dbReference>
<dbReference type="SUPFAM" id="SSF47336">
    <property type="entry name" value="ACP-like"/>
    <property type="match status" value="1"/>
</dbReference>
<dbReference type="PATRIC" id="fig|1299326.3.peg.529"/>
<organism evidence="6 7">
    <name type="scientific">Mycobacterium kansasii 662</name>
    <dbReference type="NCBI Taxonomy" id="1299326"/>
    <lineage>
        <taxon>Bacteria</taxon>
        <taxon>Bacillati</taxon>
        <taxon>Actinomycetota</taxon>
        <taxon>Actinomycetes</taxon>
        <taxon>Mycobacteriales</taxon>
        <taxon>Mycobacteriaceae</taxon>
        <taxon>Mycobacterium</taxon>
    </lineage>
</organism>
<dbReference type="GO" id="GO:0031177">
    <property type="term" value="F:phosphopantetheine binding"/>
    <property type="evidence" value="ECO:0007669"/>
    <property type="project" value="InterPro"/>
</dbReference>
<dbReference type="Gene3D" id="1.10.1200.10">
    <property type="entry name" value="ACP-like"/>
    <property type="match status" value="1"/>
</dbReference>
<dbReference type="Pfam" id="PF00668">
    <property type="entry name" value="Condensation"/>
    <property type="match status" value="1"/>
</dbReference>
<dbReference type="UniPathway" id="UPA00011"/>
<dbReference type="PANTHER" id="PTHR45527:SF1">
    <property type="entry name" value="FATTY ACID SYNTHASE"/>
    <property type="match status" value="1"/>
</dbReference>
<feature type="domain" description="Carrier" evidence="5">
    <location>
        <begin position="105"/>
        <end position="180"/>
    </location>
</feature>
<evidence type="ECO:0000313" key="6">
    <source>
        <dbReference type="EMBL" id="EUA21457.1"/>
    </source>
</evidence>
<dbReference type="GO" id="GO:0005829">
    <property type="term" value="C:cytosol"/>
    <property type="evidence" value="ECO:0007669"/>
    <property type="project" value="TreeGrafter"/>
</dbReference>
<evidence type="ECO:0000313" key="7">
    <source>
        <dbReference type="Proteomes" id="UP000020561"/>
    </source>
</evidence>
<evidence type="ECO:0000256" key="1">
    <source>
        <dbReference type="ARBA" id="ARBA00001957"/>
    </source>
</evidence>
<dbReference type="InterPro" id="IPR023213">
    <property type="entry name" value="CAT-like_dom_sf"/>
</dbReference>
<name>X7ZPE1_MYCKA</name>
<dbReference type="Pfam" id="PF00501">
    <property type="entry name" value="AMP-binding"/>
    <property type="match status" value="1"/>
</dbReference>
<keyword evidence="3" id="KW-0597">Phosphoprotein</keyword>
<dbReference type="PROSITE" id="PS00012">
    <property type="entry name" value="PHOSPHOPANTETHEINE"/>
    <property type="match status" value="1"/>
</dbReference>
<reference evidence="6 7" key="1">
    <citation type="submission" date="2013-12" db="EMBL/GenBank/DDBJ databases">
        <authorList>
            <person name="Brown-Elliot B."/>
            <person name="Wallace R."/>
            <person name="Lenaerts A."/>
            <person name="Ordway D."/>
            <person name="DeGroote M.A."/>
            <person name="Parker T."/>
            <person name="Sizemore C."/>
            <person name="Tallon L.J."/>
            <person name="Sadzewicz L.K."/>
            <person name="Sengamalay N."/>
            <person name="Fraser C.M."/>
            <person name="Hine E."/>
            <person name="Shefchek K.A."/>
            <person name="Das S.P."/>
            <person name="Tettelin H."/>
        </authorList>
    </citation>
    <scope>NUCLEOTIDE SEQUENCE [LARGE SCALE GENOMIC DNA]</scope>
    <source>
        <strain evidence="6 7">662</strain>
    </source>
</reference>
<dbReference type="PROSITE" id="PS50075">
    <property type="entry name" value="CARRIER"/>
    <property type="match status" value="1"/>
</dbReference>
<evidence type="ECO:0000256" key="3">
    <source>
        <dbReference type="ARBA" id="ARBA00022553"/>
    </source>
</evidence>
<dbReference type="SMART" id="SM00823">
    <property type="entry name" value="PKS_PP"/>
    <property type="match status" value="1"/>
</dbReference>
<dbReference type="InterPro" id="IPR036736">
    <property type="entry name" value="ACP-like_sf"/>
</dbReference>
<dbReference type="Gene3D" id="3.30.559.30">
    <property type="entry name" value="Nonribosomal peptide synthetase, condensation domain"/>
    <property type="match status" value="1"/>
</dbReference>
<dbReference type="InterPro" id="IPR045851">
    <property type="entry name" value="AMP-bd_C_sf"/>
</dbReference>
<evidence type="ECO:0000259" key="5">
    <source>
        <dbReference type="PROSITE" id="PS50075"/>
    </source>
</evidence>
<dbReference type="Gene3D" id="3.30.559.10">
    <property type="entry name" value="Chloramphenicol acetyltransferase-like domain"/>
    <property type="match status" value="1"/>
</dbReference>
<accession>X7ZPE1</accession>
<dbReference type="FunFam" id="1.10.1200.10:FF:000005">
    <property type="entry name" value="Nonribosomal peptide synthetase 1"/>
    <property type="match status" value="1"/>
</dbReference>
<protein>
    <submittedName>
        <fullName evidence="6">Phosphopantetheine attachment site family protein</fullName>
    </submittedName>
</protein>
<dbReference type="Proteomes" id="UP000020561">
    <property type="component" value="Unassembled WGS sequence"/>
</dbReference>
<dbReference type="PANTHER" id="PTHR45527">
    <property type="entry name" value="NONRIBOSOMAL PEPTIDE SYNTHETASE"/>
    <property type="match status" value="1"/>
</dbReference>
<dbReference type="FunFam" id="3.30.559.10:FF:000012">
    <property type="entry name" value="Non-ribosomal peptide synthetase"/>
    <property type="match status" value="1"/>
</dbReference>
<feature type="compositionally biased region" description="Low complexity" evidence="4">
    <location>
        <begin position="812"/>
        <end position="822"/>
    </location>
</feature>
<dbReference type="Pfam" id="PF00550">
    <property type="entry name" value="PP-binding"/>
    <property type="match status" value="1"/>
</dbReference>
<evidence type="ECO:0000256" key="2">
    <source>
        <dbReference type="ARBA" id="ARBA00022450"/>
    </source>
</evidence>
<dbReference type="CDD" id="cd19540">
    <property type="entry name" value="LCL_NRPS-like"/>
    <property type="match status" value="1"/>
</dbReference>
<comment type="caution">
    <text evidence="6">The sequence shown here is derived from an EMBL/GenBank/DDBJ whole genome shotgun (WGS) entry which is preliminary data.</text>
</comment>
<dbReference type="GO" id="GO:0043041">
    <property type="term" value="P:amino acid activation for nonribosomal peptide biosynthetic process"/>
    <property type="evidence" value="ECO:0007669"/>
    <property type="project" value="TreeGrafter"/>
</dbReference>
<dbReference type="GO" id="GO:0008610">
    <property type="term" value="P:lipid biosynthetic process"/>
    <property type="evidence" value="ECO:0007669"/>
    <property type="project" value="UniProtKB-ARBA"/>
</dbReference>
<dbReference type="GO" id="GO:0044550">
    <property type="term" value="P:secondary metabolite biosynthetic process"/>
    <property type="evidence" value="ECO:0007669"/>
    <property type="project" value="TreeGrafter"/>
</dbReference>
<dbReference type="InterPro" id="IPR000873">
    <property type="entry name" value="AMP-dep_synth/lig_dom"/>
</dbReference>
<dbReference type="SUPFAM" id="SSF56801">
    <property type="entry name" value="Acetyl-CoA synthetase-like"/>
    <property type="match status" value="2"/>
</dbReference>
<gene>
    <name evidence="6" type="ORF">I545_0552</name>
</gene>
<feature type="region of interest" description="Disordered" evidence="4">
    <location>
        <begin position="800"/>
        <end position="834"/>
    </location>
</feature>